<dbReference type="EMBL" id="PKPP01015370">
    <property type="protein sequence ID" value="PWA38686.1"/>
    <property type="molecule type" value="Genomic_DNA"/>
</dbReference>
<evidence type="ECO:0000256" key="1">
    <source>
        <dbReference type="SAM" id="MobiDB-lite"/>
    </source>
</evidence>
<evidence type="ECO:0000313" key="4">
    <source>
        <dbReference type="Proteomes" id="UP000245207"/>
    </source>
</evidence>
<dbReference type="OrthoDB" id="2012132at2759"/>
<evidence type="ECO:0000313" key="3">
    <source>
        <dbReference type="EMBL" id="PWA38686.1"/>
    </source>
</evidence>
<feature type="chain" id="PRO_5015576176" description="Root cap" evidence="2">
    <location>
        <begin position="24"/>
        <end position="340"/>
    </location>
</feature>
<gene>
    <name evidence="3" type="ORF">CTI12_AA577060</name>
</gene>
<dbReference type="STRING" id="35608.A0A2U1KPJ2"/>
<dbReference type="AlphaFoldDB" id="A0A2U1KPJ2"/>
<evidence type="ECO:0008006" key="5">
    <source>
        <dbReference type="Google" id="ProtNLM"/>
    </source>
</evidence>
<protein>
    <recommendedName>
        <fullName evidence="5">Root cap</fullName>
    </recommendedName>
</protein>
<feature type="compositionally biased region" description="Pro residues" evidence="1">
    <location>
        <begin position="96"/>
        <end position="119"/>
    </location>
</feature>
<name>A0A2U1KPJ2_ARTAN</name>
<dbReference type="Pfam" id="PF06830">
    <property type="entry name" value="Root_cap"/>
    <property type="match status" value="1"/>
</dbReference>
<proteinExistence type="predicted"/>
<keyword evidence="2" id="KW-0732">Signal</keyword>
<dbReference type="PANTHER" id="PTHR31656">
    <property type="entry name" value="ROOT CAP DOMAIN-CONTAINING PROTEIN"/>
    <property type="match status" value="1"/>
</dbReference>
<feature type="region of interest" description="Disordered" evidence="1">
    <location>
        <begin position="85"/>
        <end position="127"/>
    </location>
</feature>
<feature type="signal peptide" evidence="2">
    <location>
        <begin position="1"/>
        <end position="23"/>
    </location>
</feature>
<evidence type="ECO:0000256" key="2">
    <source>
        <dbReference type="SAM" id="SignalP"/>
    </source>
</evidence>
<dbReference type="Proteomes" id="UP000245207">
    <property type="component" value="Unassembled WGS sequence"/>
</dbReference>
<organism evidence="3 4">
    <name type="scientific">Artemisia annua</name>
    <name type="common">Sweet wormwood</name>
    <dbReference type="NCBI Taxonomy" id="35608"/>
    <lineage>
        <taxon>Eukaryota</taxon>
        <taxon>Viridiplantae</taxon>
        <taxon>Streptophyta</taxon>
        <taxon>Embryophyta</taxon>
        <taxon>Tracheophyta</taxon>
        <taxon>Spermatophyta</taxon>
        <taxon>Magnoliopsida</taxon>
        <taxon>eudicotyledons</taxon>
        <taxon>Gunneridae</taxon>
        <taxon>Pentapetalae</taxon>
        <taxon>asterids</taxon>
        <taxon>campanulids</taxon>
        <taxon>Asterales</taxon>
        <taxon>Asteraceae</taxon>
        <taxon>Asteroideae</taxon>
        <taxon>Anthemideae</taxon>
        <taxon>Artemisiinae</taxon>
        <taxon>Artemisia</taxon>
    </lineage>
</organism>
<comment type="caution">
    <text evidence="3">The sequence shown here is derived from an EMBL/GenBank/DDBJ whole genome shotgun (WGS) entry which is preliminary data.</text>
</comment>
<dbReference type="InterPro" id="IPR009646">
    <property type="entry name" value="Root_cap"/>
</dbReference>
<sequence>MARLMVGCVTFLVVLMIVTFGEAATPPRITKNPSQASCKDKAYKQCYNLVHACICPKFCDNGCTVHCASCKPICINSTTPSPPELSPLPQYSAPPTGYPTPPTQLPPPPPRTSGSPPPCYSFSTNNPSARSEAIHNVMPPSMFVQLLVPTSVRLIVSHASRFVPLIFITSRATLTLEHMYGRLQLCDMPGAVCQDPRFIGVDEITFYFHGKKDKDFCLVADNNLHINGHFIGKRNKNMGREFTWVQSIGTATRDDAIDRISITYDGESILLPETEGAKWQTSTTSITRTQDTNDVVVEVDKLSKITAKVVPITKEEFYSLSNEVGGVLGQTYKSDYVSNV</sequence>
<reference evidence="3 4" key="1">
    <citation type="journal article" date="2018" name="Mol. Plant">
        <title>The genome of Artemisia annua provides insight into the evolution of Asteraceae family and artemisinin biosynthesis.</title>
        <authorList>
            <person name="Shen Q."/>
            <person name="Zhang L."/>
            <person name="Liao Z."/>
            <person name="Wang S."/>
            <person name="Yan T."/>
            <person name="Shi P."/>
            <person name="Liu M."/>
            <person name="Fu X."/>
            <person name="Pan Q."/>
            <person name="Wang Y."/>
            <person name="Lv Z."/>
            <person name="Lu X."/>
            <person name="Zhang F."/>
            <person name="Jiang W."/>
            <person name="Ma Y."/>
            <person name="Chen M."/>
            <person name="Hao X."/>
            <person name="Li L."/>
            <person name="Tang Y."/>
            <person name="Lv G."/>
            <person name="Zhou Y."/>
            <person name="Sun X."/>
            <person name="Brodelius P.E."/>
            <person name="Rose J.K.C."/>
            <person name="Tang K."/>
        </authorList>
    </citation>
    <scope>NUCLEOTIDE SEQUENCE [LARGE SCALE GENOMIC DNA]</scope>
    <source>
        <strain evidence="4">cv. Huhao1</strain>
        <tissue evidence="3">Leaf</tissue>
    </source>
</reference>
<keyword evidence="4" id="KW-1185">Reference proteome</keyword>
<accession>A0A2U1KPJ2</accession>